<dbReference type="InterPro" id="IPR018841">
    <property type="entry name" value="DUF2442"/>
</dbReference>
<dbReference type="InterPro" id="IPR036782">
    <property type="entry name" value="NE0471-like_N"/>
</dbReference>
<gene>
    <name evidence="1" type="ORF">MELA_00054</name>
</gene>
<dbReference type="EMBL" id="CABIKM010000001">
    <property type="protein sequence ID" value="VUZ83701.1"/>
    <property type="molecule type" value="Genomic_DNA"/>
</dbReference>
<dbReference type="AlphaFoldDB" id="A0A564ZEF6"/>
<organism evidence="1 2">
    <name type="scientific">Candidatus Methylomirabilis lanthanidiphila</name>
    <dbReference type="NCBI Taxonomy" id="2211376"/>
    <lineage>
        <taxon>Bacteria</taxon>
        <taxon>Candidatus Methylomirabilota</taxon>
        <taxon>Candidatus Methylomirabilia</taxon>
        <taxon>Candidatus Methylomirabilales</taxon>
        <taxon>Candidatus Methylomirabilaceae</taxon>
        <taxon>Candidatus Methylomirabilis</taxon>
    </lineage>
</organism>
<dbReference type="Pfam" id="PF10387">
    <property type="entry name" value="DUF2442"/>
    <property type="match status" value="1"/>
</dbReference>
<name>A0A564ZEF6_9BACT</name>
<protein>
    <recommendedName>
        <fullName evidence="3">DUF2442 domain-containing protein</fullName>
    </recommendedName>
</protein>
<evidence type="ECO:0008006" key="3">
    <source>
        <dbReference type="Google" id="ProtNLM"/>
    </source>
</evidence>
<evidence type="ECO:0000313" key="1">
    <source>
        <dbReference type="EMBL" id="VUZ83701.1"/>
    </source>
</evidence>
<evidence type="ECO:0000313" key="2">
    <source>
        <dbReference type="Proteomes" id="UP000334340"/>
    </source>
</evidence>
<reference evidence="1 2" key="1">
    <citation type="submission" date="2019-07" db="EMBL/GenBank/DDBJ databases">
        <authorList>
            <person name="Cremers G."/>
        </authorList>
    </citation>
    <scope>NUCLEOTIDE SEQUENCE [LARGE SCALE GENOMIC DNA]</scope>
</reference>
<dbReference type="SUPFAM" id="SSF143880">
    <property type="entry name" value="NE0471 N-terminal domain-like"/>
    <property type="match status" value="1"/>
</dbReference>
<dbReference type="Gene3D" id="3.30.2020.10">
    <property type="entry name" value="NE0471-like N-terminal domain"/>
    <property type="match status" value="1"/>
</dbReference>
<dbReference type="Proteomes" id="UP000334340">
    <property type="component" value="Unassembled WGS sequence"/>
</dbReference>
<accession>A0A564ZEF6</accession>
<keyword evidence="2" id="KW-1185">Reference proteome</keyword>
<proteinExistence type="predicted"/>
<sequence>MIPKVVEARYTHDFTIHIRFEDGTEGDVNLREELYGEIFEPLKDIAVFQKFTVHPDFHTLCWPNGADFAPEFLYEKIQIPA</sequence>